<gene>
    <name evidence="3" type="ORF">ACFOOQ_14010</name>
</gene>
<evidence type="ECO:0000256" key="2">
    <source>
        <dbReference type="SAM" id="Phobius"/>
    </source>
</evidence>
<evidence type="ECO:0000313" key="4">
    <source>
        <dbReference type="Proteomes" id="UP001595711"/>
    </source>
</evidence>
<accession>A0ABV7VGR8</accession>
<feature type="transmembrane region" description="Helical" evidence="2">
    <location>
        <begin position="6"/>
        <end position="24"/>
    </location>
</feature>
<dbReference type="RefSeq" id="WP_379727725.1">
    <property type="nucleotide sequence ID" value="NZ_JBHRYJ010000003.1"/>
</dbReference>
<organism evidence="3 4">
    <name type="scientific">Ferrovibrio xuzhouensis</name>
    <dbReference type="NCBI Taxonomy" id="1576914"/>
    <lineage>
        <taxon>Bacteria</taxon>
        <taxon>Pseudomonadati</taxon>
        <taxon>Pseudomonadota</taxon>
        <taxon>Alphaproteobacteria</taxon>
        <taxon>Rhodospirillales</taxon>
        <taxon>Rhodospirillaceae</taxon>
        <taxon>Ferrovibrio</taxon>
    </lineage>
</organism>
<reference evidence="4" key="1">
    <citation type="journal article" date="2019" name="Int. J. Syst. Evol. Microbiol.">
        <title>The Global Catalogue of Microorganisms (GCM) 10K type strain sequencing project: providing services to taxonomists for standard genome sequencing and annotation.</title>
        <authorList>
            <consortium name="The Broad Institute Genomics Platform"/>
            <consortium name="The Broad Institute Genome Sequencing Center for Infectious Disease"/>
            <person name="Wu L."/>
            <person name="Ma J."/>
        </authorList>
    </citation>
    <scope>NUCLEOTIDE SEQUENCE [LARGE SCALE GENOMIC DNA]</scope>
    <source>
        <strain evidence="4">KCTC 42182</strain>
    </source>
</reference>
<evidence type="ECO:0000313" key="3">
    <source>
        <dbReference type="EMBL" id="MFC3676668.1"/>
    </source>
</evidence>
<comment type="caution">
    <text evidence="3">The sequence shown here is derived from an EMBL/GenBank/DDBJ whole genome shotgun (WGS) entry which is preliminary data.</text>
</comment>
<keyword evidence="2" id="KW-0812">Transmembrane</keyword>
<sequence length="178" mass="19465">MDLIALITIAVVLALVFLTGFIGIDRARIGWNRAAAEATMRRRQLQDVADRTEQLQRSIDELTETIAGRNEKCEALKRETEGLKRDLDGRELPFLYTAVPLASSDMYGPSWRFVARQPSLAGGAPAGHPAAQWEQGRPYLVGAVNQSEARSAMDRLLPRHRGFVIVAVGAIVGNAPTS</sequence>
<keyword evidence="2" id="KW-0472">Membrane</keyword>
<proteinExistence type="predicted"/>
<protein>
    <submittedName>
        <fullName evidence="3">Uncharacterized protein</fullName>
    </submittedName>
</protein>
<keyword evidence="1" id="KW-0175">Coiled coil</keyword>
<keyword evidence="2" id="KW-1133">Transmembrane helix</keyword>
<name>A0ABV7VGR8_9PROT</name>
<feature type="coiled-coil region" evidence="1">
    <location>
        <begin position="35"/>
        <end position="79"/>
    </location>
</feature>
<evidence type="ECO:0000256" key="1">
    <source>
        <dbReference type="SAM" id="Coils"/>
    </source>
</evidence>
<keyword evidence="4" id="KW-1185">Reference proteome</keyword>
<dbReference type="EMBL" id="JBHRYJ010000003">
    <property type="protein sequence ID" value="MFC3676668.1"/>
    <property type="molecule type" value="Genomic_DNA"/>
</dbReference>
<dbReference type="Proteomes" id="UP001595711">
    <property type="component" value="Unassembled WGS sequence"/>
</dbReference>